<dbReference type="InterPro" id="IPR005135">
    <property type="entry name" value="Endo/exonuclease/phosphatase"/>
</dbReference>
<dbReference type="EMBL" id="CAMXCT030003566">
    <property type="protein sequence ID" value="CAL4792440.1"/>
    <property type="molecule type" value="Genomic_DNA"/>
</dbReference>
<dbReference type="Proteomes" id="UP001152797">
    <property type="component" value="Unassembled WGS sequence"/>
</dbReference>
<reference evidence="3 4" key="2">
    <citation type="submission" date="2024-05" db="EMBL/GenBank/DDBJ databases">
        <authorList>
            <person name="Chen Y."/>
            <person name="Shah S."/>
            <person name="Dougan E. K."/>
            <person name="Thang M."/>
            <person name="Chan C."/>
        </authorList>
    </citation>
    <scope>NUCLEOTIDE SEQUENCE [LARGE SCALE GENOMIC DNA]</scope>
</reference>
<protein>
    <submittedName>
        <fullName evidence="3">OTU domain-containing protein</fullName>
    </submittedName>
</protein>
<evidence type="ECO:0000313" key="4">
    <source>
        <dbReference type="Proteomes" id="UP001152797"/>
    </source>
</evidence>
<evidence type="ECO:0000313" key="3">
    <source>
        <dbReference type="EMBL" id="CAL4792440.1"/>
    </source>
</evidence>
<dbReference type="EMBL" id="CAMXCT010003566">
    <property type="protein sequence ID" value="CAI4005128.1"/>
    <property type="molecule type" value="Genomic_DNA"/>
</dbReference>
<reference evidence="2" key="1">
    <citation type="submission" date="2022-10" db="EMBL/GenBank/DDBJ databases">
        <authorList>
            <person name="Chen Y."/>
            <person name="Dougan E. K."/>
            <person name="Chan C."/>
            <person name="Rhodes N."/>
            <person name="Thang M."/>
        </authorList>
    </citation>
    <scope>NUCLEOTIDE SEQUENCE</scope>
</reference>
<evidence type="ECO:0000259" key="1">
    <source>
        <dbReference type="Pfam" id="PF03372"/>
    </source>
</evidence>
<feature type="non-terminal residue" evidence="2">
    <location>
        <position position="1"/>
    </location>
</feature>
<organism evidence="2">
    <name type="scientific">Cladocopium goreaui</name>
    <dbReference type="NCBI Taxonomy" id="2562237"/>
    <lineage>
        <taxon>Eukaryota</taxon>
        <taxon>Sar</taxon>
        <taxon>Alveolata</taxon>
        <taxon>Dinophyceae</taxon>
        <taxon>Suessiales</taxon>
        <taxon>Symbiodiniaceae</taxon>
        <taxon>Cladocopium</taxon>
    </lineage>
</organism>
<keyword evidence="4" id="KW-1185">Reference proteome</keyword>
<proteinExistence type="predicted"/>
<dbReference type="Gene3D" id="3.60.10.10">
    <property type="entry name" value="Endonuclease/exonuclease/phosphatase"/>
    <property type="match status" value="1"/>
</dbReference>
<evidence type="ECO:0000313" key="2">
    <source>
        <dbReference type="EMBL" id="CAI4005128.1"/>
    </source>
</evidence>
<feature type="domain" description="Endonuclease/exonuclease/phosphatase" evidence="1">
    <location>
        <begin position="27"/>
        <end position="215"/>
    </location>
</feature>
<dbReference type="AlphaFoldDB" id="A0A9P1GCB4"/>
<dbReference type="GO" id="GO:0003824">
    <property type="term" value="F:catalytic activity"/>
    <property type="evidence" value="ECO:0007669"/>
    <property type="project" value="InterPro"/>
</dbReference>
<dbReference type="EMBL" id="CAMXCT020003566">
    <property type="protein sequence ID" value="CAL1158503.1"/>
    <property type="molecule type" value="Genomic_DNA"/>
</dbReference>
<dbReference type="Pfam" id="PF03372">
    <property type="entry name" value="Exo_endo_phos"/>
    <property type="match status" value="1"/>
</dbReference>
<dbReference type="SUPFAM" id="SSF56219">
    <property type="entry name" value="DNase I-like"/>
    <property type="match status" value="1"/>
</dbReference>
<comment type="caution">
    <text evidence="2">The sequence shown here is derived from an EMBL/GenBank/DDBJ whole genome shotgun (WGS) entry which is preliminary data.</text>
</comment>
<dbReference type="InterPro" id="IPR036691">
    <property type="entry name" value="Endo/exonu/phosph_ase_sf"/>
</dbReference>
<sequence>WIRDLTHPGPHLHVVSINAGGLAGTWRAVEELISVGKVDVLGVQEVAASDSELLALRRAALKNGYHMFHVAGKPTCDGWGAVRQRGGVALFARLLFKIHPAISFVGLDSQCVGVWLDGWFLATAYAPPGYNDEPVLELASGTSFFSTLVWLVFGDFNELVGASKLEIALSAFGGAAVSVDKPTRWEGQRCVDWALTSRPLTCDQPELLDVALSDHIPVSLVLTSSPNSGRSELALDFSQP</sequence>
<name>A0A9P1GCB4_9DINO</name>
<gene>
    <name evidence="2" type="ORF">C1SCF055_LOCUS30881</name>
</gene>
<accession>A0A9P1GCB4</accession>